<name>A0A1E3R603_9MYCO</name>
<accession>A0A1E3R603</accession>
<dbReference type="PANTHER" id="PTHR13939">
    <property type="entry name" value="NICOTINAMIDE-NUCLEOTIDE AMIDOHYDROLASE PNCC"/>
    <property type="match status" value="1"/>
</dbReference>
<dbReference type="RefSeq" id="WP_069407466.1">
    <property type="nucleotide sequence ID" value="NZ_MIGZ01000185.1"/>
</dbReference>
<dbReference type="Gene3D" id="3.40.980.10">
    <property type="entry name" value="MoaB/Mog-like domain"/>
    <property type="match status" value="1"/>
</dbReference>
<evidence type="ECO:0000313" key="2">
    <source>
        <dbReference type="EMBL" id="ODQ85376.1"/>
    </source>
</evidence>
<dbReference type="InterPro" id="IPR001453">
    <property type="entry name" value="MoaB/Mog_dom"/>
</dbReference>
<dbReference type="OrthoDB" id="1676645at2"/>
<dbReference type="InterPro" id="IPR050101">
    <property type="entry name" value="CinA"/>
</dbReference>
<reference evidence="3" key="1">
    <citation type="submission" date="2016-09" db="EMBL/GenBank/DDBJ databases">
        <authorList>
            <person name="Greninger A.L."/>
            <person name="Jerome K.R."/>
            <person name="Mcnair B."/>
            <person name="Wallis C."/>
            <person name="Fang F."/>
        </authorList>
    </citation>
    <scope>NUCLEOTIDE SEQUENCE [LARGE SCALE GENOMIC DNA]</scope>
    <source>
        <strain evidence="3">M7</strain>
    </source>
</reference>
<dbReference type="Proteomes" id="UP000094243">
    <property type="component" value="Unassembled WGS sequence"/>
</dbReference>
<dbReference type="PANTHER" id="PTHR13939:SF0">
    <property type="entry name" value="NMN AMIDOHYDROLASE-LIKE PROTEIN YFAY"/>
    <property type="match status" value="1"/>
</dbReference>
<dbReference type="EMBL" id="MIGZ01000185">
    <property type="protein sequence ID" value="ODQ85376.1"/>
    <property type="molecule type" value="Genomic_DNA"/>
</dbReference>
<dbReference type="SMART" id="SM00852">
    <property type="entry name" value="MoCF_biosynth"/>
    <property type="match status" value="1"/>
</dbReference>
<proteinExistence type="predicted"/>
<dbReference type="Pfam" id="PF00994">
    <property type="entry name" value="MoCF_biosynth"/>
    <property type="match status" value="1"/>
</dbReference>
<dbReference type="InterPro" id="IPR036425">
    <property type="entry name" value="MoaB/Mog-like_dom_sf"/>
</dbReference>
<keyword evidence="3" id="KW-1185">Reference proteome</keyword>
<gene>
    <name evidence="2" type="ORF">BHQ17_23440</name>
</gene>
<dbReference type="AlphaFoldDB" id="A0A1E3R603"/>
<protein>
    <recommendedName>
        <fullName evidence="1">MoaB/Mog domain-containing protein</fullName>
    </recommendedName>
</protein>
<comment type="caution">
    <text evidence="2">The sequence shown here is derived from an EMBL/GenBank/DDBJ whole genome shotgun (WGS) entry which is preliminary data.</text>
</comment>
<evidence type="ECO:0000313" key="3">
    <source>
        <dbReference type="Proteomes" id="UP000094243"/>
    </source>
</evidence>
<evidence type="ECO:0000259" key="1">
    <source>
        <dbReference type="SMART" id="SM00852"/>
    </source>
</evidence>
<organism evidence="2 3">
    <name type="scientific">Mycolicibacterium holsaticum</name>
    <dbReference type="NCBI Taxonomy" id="152142"/>
    <lineage>
        <taxon>Bacteria</taxon>
        <taxon>Bacillati</taxon>
        <taxon>Actinomycetota</taxon>
        <taxon>Actinomycetes</taxon>
        <taxon>Mycobacteriales</taxon>
        <taxon>Mycobacteriaceae</taxon>
        <taxon>Mycolicibacterium</taxon>
    </lineage>
</organism>
<feature type="domain" description="MoaB/Mog" evidence="1">
    <location>
        <begin position="130"/>
        <end position="271"/>
    </location>
</feature>
<sequence>MPEVELLDKTEVWVRGVVLEGANLGRLAVTAARALSLDPESVFVTDARDDHVVFDVLQPRMELASIVGREPDLLAALAEVPGVVVAGGASVHSRGVIGMIGTPPAQVERTLVQAEQTDQRLRQYVSSRVAVVSTGPEVVSGGIEDTNAAAVAEVMAAAGFEVTAAGAVDDDDDAILGRVLRLVSDGFGVIITTGGVGAEDKDRTIESLQRADPELATAILTTYAVGHGRHVKPHVQVGVGQIQWTRVIALPGPTREVRAALPVVVRSLQEHWSNARLADQIAEVLKQLLRQHS</sequence>
<dbReference type="SUPFAM" id="SSF53218">
    <property type="entry name" value="Molybdenum cofactor biosynthesis proteins"/>
    <property type="match status" value="1"/>
</dbReference>